<dbReference type="PANTHER" id="PTHR10545">
    <property type="entry name" value="DIAMINE N-ACETYLTRANSFERASE"/>
    <property type="match status" value="1"/>
</dbReference>
<evidence type="ECO:0000256" key="2">
    <source>
        <dbReference type="ARBA" id="ARBA00022679"/>
    </source>
</evidence>
<comment type="caution">
    <text evidence="5">The sequence shown here is derived from an EMBL/GenBank/DDBJ whole genome shotgun (WGS) entry which is preliminary data.</text>
</comment>
<dbReference type="InterPro" id="IPR000182">
    <property type="entry name" value="GNAT_dom"/>
</dbReference>
<organism evidence="5 6">
    <name type="scientific">Heterostelium pallidum (strain ATCC 26659 / Pp 5 / PN500)</name>
    <name type="common">Cellular slime mold</name>
    <name type="synonym">Polysphondylium pallidum</name>
    <dbReference type="NCBI Taxonomy" id="670386"/>
    <lineage>
        <taxon>Eukaryota</taxon>
        <taxon>Amoebozoa</taxon>
        <taxon>Evosea</taxon>
        <taxon>Eumycetozoa</taxon>
        <taxon>Dictyostelia</taxon>
        <taxon>Acytosteliales</taxon>
        <taxon>Acytosteliaceae</taxon>
        <taxon>Heterostelium</taxon>
    </lineage>
</organism>
<comment type="similarity">
    <text evidence="1">Belongs to the acetyltransferase family.</text>
</comment>
<dbReference type="Proteomes" id="UP000001396">
    <property type="component" value="Unassembled WGS sequence"/>
</dbReference>
<evidence type="ECO:0000313" key="6">
    <source>
        <dbReference type="Proteomes" id="UP000001396"/>
    </source>
</evidence>
<dbReference type="FunCoup" id="D3B4B0">
    <property type="interactions" value="2"/>
</dbReference>
<evidence type="ECO:0000256" key="1">
    <source>
        <dbReference type="ARBA" id="ARBA00008694"/>
    </source>
</evidence>
<sequence>MPFDQDLTILDQHHLLILSDIIKKNMEPTTNTFEIRPANKEDIPRVHELIKELAEYEKLSHMVIGTAEDLEKFSFGEHKVVHVYCGWSVQASGESKLIGYTLHFLNYSTFLHRPGIYLEDIYIQPEFRSKGYGKKMLLHLCKIAKDNGYGRVEWQVLDWNKPSIDFYESLGAKPMKEWIQYRLVGDGITQCAINFDKLNV</sequence>
<dbReference type="GeneID" id="31358755"/>
<dbReference type="STRING" id="670386.D3B4B0"/>
<feature type="domain" description="N-acetyltransferase" evidence="4">
    <location>
        <begin position="33"/>
        <end position="200"/>
    </location>
</feature>
<keyword evidence="3" id="KW-0012">Acyltransferase</keyword>
<keyword evidence="2" id="KW-0808">Transferase</keyword>
<dbReference type="InterPro" id="IPR016181">
    <property type="entry name" value="Acyl_CoA_acyltransferase"/>
</dbReference>
<name>D3B4B0_HETP5</name>
<accession>D3B4B0</accession>
<evidence type="ECO:0000259" key="4">
    <source>
        <dbReference type="PROSITE" id="PS51186"/>
    </source>
</evidence>
<keyword evidence="6" id="KW-1185">Reference proteome</keyword>
<dbReference type="PROSITE" id="PS51186">
    <property type="entry name" value="GNAT"/>
    <property type="match status" value="1"/>
</dbReference>
<evidence type="ECO:0000256" key="3">
    <source>
        <dbReference type="ARBA" id="ARBA00023315"/>
    </source>
</evidence>
<dbReference type="OMA" id="QSEWVRY"/>
<dbReference type="EMBL" id="ADBJ01000010">
    <property type="protein sequence ID" value="EFA84158.1"/>
    <property type="molecule type" value="Genomic_DNA"/>
</dbReference>
<dbReference type="Gene3D" id="3.40.630.30">
    <property type="match status" value="1"/>
</dbReference>
<dbReference type="GO" id="GO:0008080">
    <property type="term" value="F:N-acetyltransferase activity"/>
    <property type="evidence" value="ECO:0007669"/>
    <property type="project" value="UniProtKB-ARBA"/>
</dbReference>
<dbReference type="SUPFAM" id="SSF55729">
    <property type="entry name" value="Acyl-CoA N-acyltransferases (Nat)"/>
    <property type="match status" value="1"/>
</dbReference>
<evidence type="ECO:0000313" key="5">
    <source>
        <dbReference type="EMBL" id="EFA84158.1"/>
    </source>
</evidence>
<dbReference type="InParanoid" id="D3B4B0"/>
<proteinExistence type="inferred from homology"/>
<protein>
    <submittedName>
        <fullName evidence="5">HAG group protein</fullName>
    </submittedName>
</protein>
<dbReference type="AlphaFoldDB" id="D3B4B0"/>
<dbReference type="CDD" id="cd04301">
    <property type="entry name" value="NAT_SF"/>
    <property type="match status" value="1"/>
</dbReference>
<dbReference type="InterPro" id="IPR051016">
    <property type="entry name" value="Diverse_Substrate_AcTransf"/>
</dbReference>
<dbReference type="PANTHER" id="PTHR10545:SF29">
    <property type="entry name" value="GH14572P-RELATED"/>
    <property type="match status" value="1"/>
</dbReference>
<gene>
    <name evidence="5" type="ORF">PPL_03232</name>
</gene>
<dbReference type="RefSeq" id="XP_020436275.1">
    <property type="nucleotide sequence ID" value="XM_020574203.1"/>
</dbReference>
<reference evidence="5 6" key="1">
    <citation type="journal article" date="2011" name="Genome Res.">
        <title>Phylogeny-wide analysis of social amoeba genomes highlights ancient origins for complex intercellular communication.</title>
        <authorList>
            <person name="Heidel A.J."/>
            <person name="Lawal H.M."/>
            <person name="Felder M."/>
            <person name="Schilde C."/>
            <person name="Helps N.R."/>
            <person name="Tunggal B."/>
            <person name="Rivero F."/>
            <person name="John U."/>
            <person name="Schleicher M."/>
            <person name="Eichinger L."/>
            <person name="Platzer M."/>
            <person name="Noegel A.A."/>
            <person name="Schaap P."/>
            <person name="Gloeckner G."/>
        </authorList>
    </citation>
    <scope>NUCLEOTIDE SEQUENCE [LARGE SCALE GENOMIC DNA]</scope>
    <source>
        <strain evidence="6">ATCC 26659 / Pp 5 / PN500</strain>
    </source>
</reference>
<dbReference type="Pfam" id="PF00583">
    <property type="entry name" value="Acetyltransf_1"/>
    <property type="match status" value="1"/>
</dbReference>
<dbReference type="FunFam" id="3.40.630.30:FF:000064">
    <property type="entry name" value="GNAT family acetyltransferase"/>
    <property type="match status" value="1"/>
</dbReference>